<dbReference type="InterPro" id="IPR010480">
    <property type="entry name" value="Pepsin-I3"/>
</dbReference>
<feature type="non-terminal residue" evidence="3">
    <location>
        <position position="89"/>
    </location>
</feature>
<organism evidence="3 4">
    <name type="scientific">Pristionchus fissidentatus</name>
    <dbReference type="NCBI Taxonomy" id="1538716"/>
    <lineage>
        <taxon>Eukaryota</taxon>
        <taxon>Metazoa</taxon>
        <taxon>Ecdysozoa</taxon>
        <taxon>Nematoda</taxon>
        <taxon>Chromadorea</taxon>
        <taxon>Rhabditida</taxon>
        <taxon>Rhabditina</taxon>
        <taxon>Diplogasteromorpha</taxon>
        <taxon>Diplogasteroidea</taxon>
        <taxon>Neodiplogasteridae</taxon>
        <taxon>Pristionchus</taxon>
    </lineage>
</organism>
<comment type="caution">
    <text evidence="3">The sequence shown here is derived from an EMBL/GenBank/DDBJ whole genome shotgun (WGS) entry which is preliminary data.</text>
</comment>
<dbReference type="AlphaFoldDB" id="A0AAV5V0F8"/>
<accession>A0AAV5V0F8</accession>
<dbReference type="SUPFAM" id="SSF55149">
    <property type="entry name" value="Pepsin inhibitor-3"/>
    <property type="match status" value="1"/>
</dbReference>
<feature type="signal peptide" evidence="1">
    <location>
        <begin position="1"/>
        <end position="20"/>
    </location>
</feature>
<evidence type="ECO:0000259" key="2">
    <source>
        <dbReference type="Pfam" id="PF06394"/>
    </source>
</evidence>
<protein>
    <recommendedName>
        <fullName evidence="2">Pepsin inhibitor-3-like repeated domain-containing protein</fullName>
    </recommendedName>
</protein>
<dbReference type="Gene3D" id="3.30.1120.50">
    <property type="entry name" value="Pepsin inhibitor-3"/>
    <property type="match status" value="1"/>
</dbReference>
<feature type="chain" id="PRO_5043887738" description="Pepsin inhibitor-3-like repeated domain-containing protein" evidence="1">
    <location>
        <begin position="21"/>
        <end position="89"/>
    </location>
</feature>
<feature type="non-terminal residue" evidence="3">
    <location>
        <position position="1"/>
    </location>
</feature>
<evidence type="ECO:0000256" key="1">
    <source>
        <dbReference type="SAM" id="SignalP"/>
    </source>
</evidence>
<feature type="domain" description="Pepsin inhibitor-3-like repeated" evidence="2">
    <location>
        <begin position="23"/>
        <end position="67"/>
    </location>
</feature>
<proteinExistence type="predicted"/>
<reference evidence="3" key="1">
    <citation type="submission" date="2023-10" db="EMBL/GenBank/DDBJ databases">
        <title>Genome assembly of Pristionchus species.</title>
        <authorList>
            <person name="Yoshida K."/>
            <person name="Sommer R.J."/>
        </authorList>
    </citation>
    <scope>NUCLEOTIDE SEQUENCE</scope>
    <source>
        <strain evidence="3">RS5133</strain>
    </source>
</reference>
<evidence type="ECO:0000313" key="4">
    <source>
        <dbReference type="Proteomes" id="UP001432322"/>
    </source>
</evidence>
<gene>
    <name evidence="3" type="ORF">PFISCL1PPCAC_3371</name>
</gene>
<dbReference type="InterPro" id="IPR038412">
    <property type="entry name" value="Pepsin-I3_sf"/>
</dbReference>
<sequence length="89" mass="10086">ITATMKSALILVLLFSSAVAFTNYSCKVQNNIVYEPGNPPRNLTPEEIKQIAEYRKEWKGWGEQLNRFILGQGPKPVEPVFPCLCRKCT</sequence>
<dbReference type="Proteomes" id="UP001432322">
    <property type="component" value="Unassembled WGS sequence"/>
</dbReference>
<keyword evidence="1" id="KW-0732">Signal</keyword>
<evidence type="ECO:0000313" key="3">
    <source>
        <dbReference type="EMBL" id="GMT12074.1"/>
    </source>
</evidence>
<keyword evidence="4" id="KW-1185">Reference proteome</keyword>
<dbReference type="EMBL" id="BTSY01000001">
    <property type="protein sequence ID" value="GMT12074.1"/>
    <property type="molecule type" value="Genomic_DNA"/>
</dbReference>
<dbReference type="Pfam" id="PF06394">
    <property type="entry name" value="Pepsin-I3"/>
    <property type="match status" value="1"/>
</dbReference>
<name>A0AAV5V0F8_9BILA</name>